<comment type="subcellular location">
    <subcellularLocation>
        <location evidence="6">Cell membrane</location>
        <topology evidence="6">Multi-pass membrane protein</topology>
    </subcellularLocation>
    <subcellularLocation>
        <location evidence="1">Membrane</location>
        <topology evidence="1">Multi-pass membrane protein</topology>
    </subcellularLocation>
</comment>
<evidence type="ECO:0000259" key="8">
    <source>
        <dbReference type="PROSITE" id="PS50928"/>
    </source>
</evidence>
<evidence type="ECO:0000256" key="6">
    <source>
        <dbReference type="RuleBase" id="RU363032"/>
    </source>
</evidence>
<protein>
    <recommendedName>
        <fullName evidence="7">Phosphate transport system permease protein</fullName>
    </recommendedName>
</protein>
<keyword evidence="2 6" id="KW-0813">Transport</keyword>
<dbReference type="NCBIfam" id="TIGR02138">
    <property type="entry name" value="phosphate_pstC"/>
    <property type="match status" value="1"/>
</dbReference>
<feature type="transmembrane region" description="Helical" evidence="6">
    <location>
        <begin position="283"/>
        <end position="305"/>
    </location>
</feature>
<dbReference type="SUPFAM" id="SSF161098">
    <property type="entry name" value="MetI-like"/>
    <property type="match status" value="1"/>
</dbReference>
<evidence type="ECO:0000256" key="7">
    <source>
        <dbReference type="RuleBase" id="RU363054"/>
    </source>
</evidence>
<dbReference type="PANTHER" id="PTHR42727">
    <property type="entry name" value="PHOSPHATE TRANSPORT SYSTEM PERMEASE PROTEIN"/>
    <property type="match status" value="1"/>
</dbReference>
<dbReference type="Gene3D" id="1.10.3720.10">
    <property type="entry name" value="MetI-like"/>
    <property type="match status" value="1"/>
</dbReference>
<dbReference type="InterPro" id="IPR000515">
    <property type="entry name" value="MetI-like"/>
</dbReference>
<dbReference type="PROSITE" id="PS50928">
    <property type="entry name" value="ABC_TM1"/>
    <property type="match status" value="1"/>
</dbReference>
<dbReference type="RefSeq" id="WP_379951921.1">
    <property type="nucleotide sequence ID" value="NZ_JBHMAF010000196.1"/>
</dbReference>
<feature type="domain" description="ABC transmembrane type-1" evidence="8">
    <location>
        <begin position="94"/>
        <end position="306"/>
    </location>
</feature>
<evidence type="ECO:0000313" key="9">
    <source>
        <dbReference type="EMBL" id="MFB9761825.1"/>
    </source>
</evidence>
<organism evidence="9 10">
    <name type="scientific">Ectobacillus funiculus</name>
    <dbReference type="NCBI Taxonomy" id="137993"/>
    <lineage>
        <taxon>Bacteria</taxon>
        <taxon>Bacillati</taxon>
        <taxon>Bacillota</taxon>
        <taxon>Bacilli</taxon>
        <taxon>Bacillales</taxon>
        <taxon>Bacillaceae</taxon>
        <taxon>Ectobacillus</taxon>
    </lineage>
</organism>
<comment type="similarity">
    <text evidence="7">Belongs to the binding-protein-dependent transport system permease family. CysTW subfamily.</text>
</comment>
<accession>A0ABV5WNC5</accession>
<evidence type="ECO:0000313" key="10">
    <source>
        <dbReference type="Proteomes" id="UP001589609"/>
    </source>
</evidence>
<evidence type="ECO:0000256" key="2">
    <source>
        <dbReference type="ARBA" id="ARBA00022448"/>
    </source>
</evidence>
<proteinExistence type="inferred from homology"/>
<comment type="caution">
    <text evidence="9">The sequence shown here is derived from an EMBL/GenBank/DDBJ whole genome shotgun (WGS) entry which is preliminary data.</text>
</comment>
<reference evidence="9 10" key="1">
    <citation type="submission" date="2024-09" db="EMBL/GenBank/DDBJ databases">
        <authorList>
            <person name="Sun Q."/>
            <person name="Mori K."/>
        </authorList>
    </citation>
    <scope>NUCLEOTIDE SEQUENCE [LARGE SCALE GENOMIC DNA]</scope>
    <source>
        <strain evidence="9 10">JCM 11201</strain>
    </source>
</reference>
<name>A0ABV5WNC5_9BACI</name>
<dbReference type="InterPro" id="IPR011864">
    <property type="entry name" value="Phosphate_PstC"/>
</dbReference>
<keyword evidence="7" id="KW-1003">Cell membrane</keyword>
<feature type="transmembrane region" description="Helical" evidence="6">
    <location>
        <begin position="91"/>
        <end position="119"/>
    </location>
</feature>
<comment type="function">
    <text evidence="7">Part of the binding-protein-dependent transport system for phosphate; probably responsible for the translocation of the substrate across the membrane.</text>
</comment>
<evidence type="ECO:0000256" key="5">
    <source>
        <dbReference type="ARBA" id="ARBA00023136"/>
    </source>
</evidence>
<dbReference type="CDD" id="cd06261">
    <property type="entry name" value="TM_PBP2"/>
    <property type="match status" value="1"/>
</dbReference>
<sequence>MALSKRSRSVGSVRMLIQRNRKHHRKEQLLSKAVPVLLFTAASLSILTTIGIVWTLATETTVFFQHISIIHFVTGKEWLPFFRTNAQYGMLPLVCGTFLVTAIAMMVAIPIGLGCAVYLSEYASDRLRRIIKPLLEILAGIPTIVYGFFALTFVTPMLQTIIPKLQFFNALSPGIVIGIMLIPTIASLSEDAIHAVPSSFREGSLGLGATRFETTVRVVLPSALSGILASIVLAVSRAMGETMIVVIAGGATPVLSINPMQSIQTLTAYIVQVSLGDAPHGTIAYYSMYAVGSVLFIFTFFMNMAARHIARRFKGGYS</sequence>
<gene>
    <name evidence="9" type="primary">pstC</name>
    <name evidence="9" type="ORF">ACFFMS_26720</name>
</gene>
<keyword evidence="10" id="KW-1185">Reference proteome</keyword>
<feature type="transmembrane region" description="Helical" evidence="6">
    <location>
        <begin position="139"/>
        <end position="158"/>
    </location>
</feature>
<keyword evidence="4 6" id="KW-1133">Transmembrane helix</keyword>
<evidence type="ECO:0000256" key="1">
    <source>
        <dbReference type="ARBA" id="ARBA00004141"/>
    </source>
</evidence>
<evidence type="ECO:0000256" key="3">
    <source>
        <dbReference type="ARBA" id="ARBA00022692"/>
    </source>
</evidence>
<dbReference type="InterPro" id="IPR035906">
    <property type="entry name" value="MetI-like_sf"/>
</dbReference>
<dbReference type="PANTHER" id="PTHR42727:SF1">
    <property type="entry name" value="PHOSPHATE TRANSPORT SYSTEM PERMEASE"/>
    <property type="match status" value="1"/>
</dbReference>
<dbReference type="Proteomes" id="UP001589609">
    <property type="component" value="Unassembled WGS sequence"/>
</dbReference>
<feature type="transmembrane region" description="Helical" evidence="6">
    <location>
        <begin position="29"/>
        <end position="56"/>
    </location>
</feature>
<keyword evidence="7" id="KW-0592">Phosphate transport</keyword>
<feature type="transmembrane region" description="Helical" evidence="6">
    <location>
        <begin position="170"/>
        <end position="189"/>
    </location>
</feature>
<evidence type="ECO:0000256" key="4">
    <source>
        <dbReference type="ARBA" id="ARBA00022989"/>
    </source>
</evidence>
<dbReference type="EMBL" id="JBHMAF010000196">
    <property type="protein sequence ID" value="MFB9761825.1"/>
    <property type="molecule type" value="Genomic_DNA"/>
</dbReference>
<dbReference type="Pfam" id="PF00528">
    <property type="entry name" value="BPD_transp_1"/>
    <property type="match status" value="1"/>
</dbReference>
<keyword evidence="3 6" id="KW-0812">Transmembrane</keyword>
<keyword evidence="5 6" id="KW-0472">Membrane</keyword>
<feature type="transmembrane region" description="Helical" evidence="6">
    <location>
        <begin position="218"/>
        <end position="236"/>
    </location>
</feature>